<feature type="region of interest" description="Disordered" evidence="1">
    <location>
        <begin position="149"/>
        <end position="182"/>
    </location>
</feature>
<evidence type="ECO:0000256" key="2">
    <source>
        <dbReference type="SAM" id="Phobius"/>
    </source>
</evidence>
<evidence type="ECO:0000313" key="5">
    <source>
        <dbReference type="WBParaSite" id="TASK_0000465301-mRNA-1"/>
    </source>
</evidence>
<feature type="transmembrane region" description="Helical" evidence="2">
    <location>
        <begin position="90"/>
        <end position="115"/>
    </location>
</feature>
<keyword evidence="2" id="KW-1133">Transmembrane helix</keyword>
<evidence type="ECO:0000256" key="1">
    <source>
        <dbReference type="SAM" id="MobiDB-lite"/>
    </source>
</evidence>
<reference evidence="3 4" key="2">
    <citation type="submission" date="2018-11" db="EMBL/GenBank/DDBJ databases">
        <authorList>
            <consortium name="Pathogen Informatics"/>
        </authorList>
    </citation>
    <scope>NUCLEOTIDE SEQUENCE [LARGE SCALE GENOMIC DNA]</scope>
</reference>
<feature type="transmembrane region" description="Helical" evidence="2">
    <location>
        <begin position="30"/>
        <end position="56"/>
    </location>
</feature>
<evidence type="ECO:0000313" key="4">
    <source>
        <dbReference type="Proteomes" id="UP000282613"/>
    </source>
</evidence>
<keyword evidence="2" id="KW-0812">Transmembrane</keyword>
<organism evidence="5">
    <name type="scientific">Taenia asiatica</name>
    <name type="common">Asian tapeworm</name>
    <dbReference type="NCBI Taxonomy" id="60517"/>
    <lineage>
        <taxon>Eukaryota</taxon>
        <taxon>Metazoa</taxon>
        <taxon>Spiralia</taxon>
        <taxon>Lophotrochozoa</taxon>
        <taxon>Platyhelminthes</taxon>
        <taxon>Cestoda</taxon>
        <taxon>Eucestoda</taxon>
        <taxon>Cyclophyllidea</taxon>
        <taxon>Taeniidae</taxon>
        <taxon>Taenia</taxon>
    </lineage>
</organism>
<evidence type="ECO:0000313" key="3">
    <source>
        <dbReference type="EMBL" id="VDK33782.1"/>
    </source>
</evidence>
<reference evidence="5" key="1">
    <citation type="submission" date="2017-02" db="UniProtKB">
        <authorList>
            <consortium name="WormBaseParasite"/>
        </authorList>
    </citation>
    <scope>IDENTIFICATION</scope>
</reference>
<sequence length="182" mass="19244">MMASCQTSHVVPPIVPSSSAQPKVGCCRKVSLCCCSCCFAVSVILAVGFFVSGGFLVCMNKDSDNLIEGVRDLLSNDFQQIESRDMWRGIGISLLVFGGIMSLFIIITGAFVCCLTPRKHTVPPSVYVVTSPPTSVGVPACSQLPQTDLNSSTYSKATAPLLEPPPDYAPPSYESVAASKVS</sequence>
<dbReference type="AlphaFoldDB" id="A0A0R3W3W5"/>
<keyword evidence="2" id="KW-0472">Membrane</keyword>
<protein>
    <submittedName>
        <fullName evidence="5">Transmembrane protein</fullName>
    </submittedName>
</protein>
<dbReference type="OrthoDB" id="10474543at2759"/>
<name>A0A0R3W3W5_TAEAS</name>
<gene>
    <name evidence="3" type="ORF">TASK_LOCUS4654</name>
</gene>
<dbReference type="WBParaSite" id="TASK_0000465301-mRNA-1">
    <property type="protein sequence ID" value="TASK_0000465301-mRNA-1"/>
    <property type="gene ID" value="TASK_0000465301"/>
</dbReference>
<dbReference type="EMBL" id="UYRS01018362">
    <property type="protein sequence ID" value="VDK33782.1"/>
    <property type="molecule type" value="Genomic_DNA"/>
</dbReference>
<keyword evidence="4" id="KW-1185">Reference proteome</keyword>
<proteinExistence type="predicted"/>
<dbReference type="Proteomes" id="UP000282613">
    <property type="component" value="Unassembled WGS sequence"/>
</dbReference>
<accession>A0A0R3W3W5</accession>